<sequence length="349" mass="41123">MHLKKGLFEDDESDENDKEYNFEVKEQFQGKKGRKLMELQLKFKNDKRFAMDDRFLEDNDVSNNEFEEDNAQNSKEVHESDIEVTAEEKQKEMAILEDILGGRLVKNKDSSKKKSSNSLGMIRYDPANPEHNKYILKQDQLAEQKSKKKRKEEHKSNEIHEAEKPVVSKETFYEVEENLKQALEEDKSFSLLTLFGTNKETVNNETTDAIVDDNETVQKNLFEIKDKNPFKYDSSDENSDNEAHSKAVEEEKESNLTGDRNNGQKISLGPSRLWRDPFFFKEDDYRFQEGIDFVKKFALDDRTEFKEVRRNIKEIVRAKVRNNQRKNKLFKKKLGGRRIARMKKALKNR</sequence>
<accession>A0ACB9TJK4</accession>
<comment type="caution">
    <text evidence="1">The sequence shown here is derived from an EMBL/GenBank/DDBJ whole genome shotgun (WGS) entry which is preliminary data.</text>
</comment>
<reference evidence="1" key="1">
    <citation type="submission" date="2022-04" db="EMBL/GenBank/DDBJ databases">
        <title>Chromosome-scale genome assembly of Holotrichia oblita Faldermann.</title>
        <authorList>
            <person name="Rongchong L."/>
        </authorList>
    </citation>
    <scope>NUCLEOTIDE SEQUENCE</scope>
    <source>
        <strain evidence="1">81SQS9</strain>
    </source>
</reference>
<protein>
    <submittedName>
        <fullName evidence="1">Nucleolar protein 8</fullName>
    </submittedName>
</protein>
<keyword evidence="2" id="KW-1185">Reference proteome</keyword>
<dbReference type="EMBL" id="CM043016">
    <property type="protein sequence ID" value="KAI4466963.1"/>
    <property type="molecule type" value="Genomic_DNA"/>
</dbReference>
<gene>
    <name evidence="1" type="ORF">MML48_2g00000342</name>
</gene>
<evidence type="ECO:0000313" key="2">
    <source>
        <dbReference type="Proteomes" id="UP001056778"/>
    </source>
</evidence>
<proteinExistence type="predicted"/>
<dbReference type="Proteomes" id="UP001056778">
    <property type="component" value="Chromosome 2"/>
</dbReference>
<name>A0ACB9TJK4_HOLOL</name>
<organism evidence="1 2">
    <name type="scientific">Holotrichia oblita</name>
    <name type="common">Chafer beetle</name>
    <dbReference type="NCBI Taxonomy" id="644536"/>
    <lineage>
        <taxon>Eukaryota</taxon>
        <taxon>Metazoa</taxon>
        <taxon>Ecdysozoa</taxon>
        <taxon>Arthropoda</taxon>
        <taxon>Hexapoda</taxon>
        <taxon>Insecta</taxon>
        <taxon>Pterygota</taxon>
        <taxon>Neoptera</taxon>
        <taxon>Endopterygota</taxon>
        <taxon>Coleoptera</taxon>
        <taxon>Polyphaga</taxon>
        <taxon>Scarabaeiformia</taxon>
        <taxon>Scarabaeidae</taxon>
        <taxon>Melolonthinae</taxon>
        <taxon>Holotrichia</taxon>
    </lineage>
</organism>
<evidence type="ECO:0000313" key="1">
    <source>
        <dbReference type="EMBL" id="KAI4466963.1"/>
    </source>
</evidence>